<evidence type="ECO:0000313" key="8">
    <source>
        <dbReference type="Proteomes" id="UP000663499"/>
    </source>
</evidence>
<dbReference type="Proteomes" id="UP000663499">
    <property type="component" value="Chromosome"/>
</dbReference>
<evidence type="ECO:0000313" key="7">
    <source>
        <dbReference type="EMBL" id="QSX07969.1"/>
    </source>
</evidence>
<evidence type="ECO:0000256" key="1">
    <source>
        <dbReference type="ARBA" id="ARBA00003681"/>
    </source>
</evidence>
<keyword evidence="4" id="KW-0963">Cytoplasm</keyword>
<organism evidence="7 8">
    <name type="scientific">Alkalibacter rhizosphaerae</name>
    <dbReference type="NCBI Taxonomy" id="2815577"/>
    <lineage>
        <taxon>Bacteria</taxon>
        <taxon>Bacillati</taxon>
        <taxon>Bacillota</taxon>
        <taxon>Clostridia</taxon>
        <taxon>Eubacteriales</taxon>
        <taxon>Eubacteriaceae</taxon>
        <taxon>Alkalibacter</taxon>
    </lineage>
</organism>
<keyword evidence="5" id="KW-0598">Phosphotransferase system</keyword>
<dbReference type="GO" id="GO:0005737">
    <property type="term" value="C:cytoplasm"/>
    <property type="evidence" value="ECO:0007669"/>
    <property type="project" value="UniProtKB-SubCell"/>
</dbReference>
<dbReference type="PANTHER" id="PTHR33705">
    <property type="entry name" value="PHOSPHOCARRIER PROTEIN HPR"/>
    <property type="match status" value="1"/>
</dbReference>
<protein>
    <recommendedName>
        <fullName evidence="3">Phosphocarrier protein HPr</fullName>
    </recommendedName>
</protein>
<dbReference type="CDD" id="cd00367">
    <property type="entry name" value="PTS-HPr_like"/>
    <property type="match status" value="1"/>
</dbReference>
<evidence type="ECO:0000256" key="3">
    <source>
        <dbReference type="ARBA" id="ARBA00020422"/>
    </source>
</evidence>
<reference evidence="7" key="1">
    <citation type="submission" date="2021-03" db="EMBL/GenBank/DDBJ databases">
        <title>Alkalibacter marinus sp. nov., isolated from tidal flat sediment.</title>
        <authorList>
            <person name="Namirimu T."/>
            <person name="Yang J.-A."/>
            <person name="Yang S.-H."/>
            <person name="Kim Y.-J."/>
            <person name="Kwon K.K."/>
        </authorList>
    </citation>
    <scope>NUCLEOTIDE SEQUENCE</scope>
    <source>
        <strain evidence="7">ES005</strain>
    </source>
</reference>
<dbReference type="EMBL" id="CP071444">
    <property type="protein sequence ID" value="QSX07969.1"/>
    <property type="molecule type" value="Genomic_DNA"/>
</dbReference>
<dbReference type="SUPFAM" id="SSF55594">
    <property type="entry name" value="HPr-like"/>
    <property type="match status" value="1"/>
</dbReference>
<dbReference type="GO" id="GO:0009401">
    <property type="term" value="P:phosphoenolpyruvate-dependent sugar phosphotransferase system"/>
    <property type="evidence" value="ECO:0007669"/>
    <property type="project" value="UniProtKB-KW"/>
</dbReference>
<evidence type="ECO:0000259" key="6">
    <source>
        <dbReference type="PROSITE" id="PS51350"/>
    </source>
</evidence>
<comment type="subcellular location">
    <subcellularLocation>
        <location evidence="2">Cytoplasm</location>
    </subcellularLocation>
</comment>
<dbReference type="PANTHER" id="PTHR33705:SF2">
    <property type="entry name" value="PHOSPHOCARRIER PROTEIN NPR"/>
    <property type="match status" value="1"/>
</dbReference>
<dbReference type="InterPro" id="IPR035895">
    <property type="entry name" value="HPr-like_sf"/>
</dbReference>
<dbReference type="InterPro" id="IPR050399">
    <property type="entry name" value="HPr"/>
</dbReference>
<dbReference type="PROSITE" id="PS00369">
    <property type="entry name" value="PTS_HPR_HIS"/>
    <property type="match status" value="1"/>
</dbReference>
<dbReference type="InterPro" id="IPR001020">
    <property type="entry name" value="PTS_HPr_His_P_site"/>
</dbReference>
<gene>
    <name evidence="7" type="ORF">J0B03_09155</name>
</gene>
<dbReference type="KEGG" id="alka:J0B03_09155"/>
<dbReference type="Gene3D" id="3.30.1340.10">
    <property type="entry name" value="HPr-like"/>
    <property type="match status" value="1"/>
</dbReference>
<comment type="function">
    <text evidence="1">General (non sugar-specific) component of the phosphoenolpyruvate-dependent sugar phosphotransferase system (sugar PTS). This major carbohydrate active-transport system catalyzes the phosphorylation of incoming sugar substrates concomitantly with their translocation across the cell membrane. The phosphoryl group from phosphoenolpyruvate (PEP) is transferred to the phosphoryl carrier protein HPr by enzyme I. Phospho-HPr then transfers it to the PTS EIIA domain.</text>
</comment>
<proteinExistence type="predicted"/>
<dbReference type="Pfam" id="PF00381">
    <property type="entry name" value="PTS-HPr"/>
    <property type="match status" value="1"/>
</dbReference>
<name>A0A975AGW0_9FIRM</name>
<evidence type="ECO:0000256" key="5">
    <source>
        <dbReference type="ARBA" id="ARBA00022683"/>
    </source>
</evidence>
<accession>A0A975AGW0</accession>
<keyword evidence="8" id="KW-1185">Reference proteome</keyword>
<dbReference type="AlphaFoldDB" id="A0A975AGW0"/>
<sequence length="89" mass="9723">MVYKKVVVQNKLGLHARPAARFVELANRFKSDIYIKKETATVSAKSIMGVMVMGVNKGAEIIIEASGSDEQEALEALVELVENSLGEEE</sequence>
<dbReference type="RefSeq" id="WP_207299311.1">
    <property type="nucleotide sequence ID" value="NZ_CP071444.1"/>
</dbReference>
<evidence type="ECO:0000256" key="2">
    <source>
        <dbReference type="ARBA" id="ARBA00004496"/>
    </source>
</evidence>
<dbReference type="NCBIfam" id="TIGR01003">
    <property type="entry name" value="PTS_HPr_family"/>
    <property type="match status" value="1"/>
</dbReference>
<dbReference type="PRINTS" id="PR00107">
    <property type="entry name" value="PHOSPHOCPHPR"/>
</dbReference>
<feature type="domain" description="HPr" evidence="6">
    <location>
        <begin position="1"/>
        <end position="88"/>
    </location>
</feature>
<dbReference type="PROSITE" id="PS51350">
    <property type="entry name" value="PTS_HPR_DOM"/>
    <property type="match status" value="1"/>
</dbReference>
<dbReference type="InterPro" id="IPR000032">
    <property type="entry name" value="HPr-like"/>
</dbReference>
<evidence type="ECO:0000256" key="4">
    <source>
        <dbReference type="ARBA" id="ARBA00022490"/>
    </source>
</evidence>